<organism evidence="2 3">
    <name type="scientific">Streptomyces tropicalis</name>
    <dbReference type="NCBI Taxonomy" id="3034234"/>
    <lineage>
        <taxon>Bacteria</taxon>
        <taxon>Bacillati</taxon>
        <taxon>Actinomycetota</taxon>
        <taxon>Actinomycetes</taxon>
        <taxon>Kitasatosporales</taxon>
        <taxon>Streptomycetaceae</taxon>
        <taxon>Streptomyces</taxon>
    </lineage>
</organism>
<evidence type="ECO:0000256" key="1">
    <source>
        <dbReference type="SAM" id="MobiDB-lite"/>
    </source>
</evidence>
<feature type="non-terminal residue" evidence="2">
    <location>
        <position position="467"/>
    </location>
</feature>
<keyword evidence="3" id="KW-1185">Reference proteome</keyword>
<gene>
    <name evidence="2" type="ORF">P3H78_33120</name>
</gene>
<dbReference type="Proteomes" id="UP001221150">
    <property type="component" value="Unassembled WGS sequence"/>
</dbReference>
<reference evidence="2 3" key="1">
    <citation type="submission" date="2023-03" db="EMBL/GenBank/DDBJ databases">
        <title>Draft genome sequence of Streptomyces sp. K1PA1 isolated from peat swamp forest in Thailand.</title>
        <authorList>
            <person name="Klaysubun C."/>
            <person name="Duangmal K."/>
        </authorList>
    </citation>
    <scope>NUCLEOTIDE SEQUENCE [LARGE SCALE GENOMIC DNA]</scope>
    <source>
        <strain evidence="2 3">K1PA1</strain>
    </source>
</reference>
<evidence type="ECO:0000313" key="3">
    <source>
        <dbReference type="Proteomes" id="UP001221150"/>
    </source>
</evidence>
<sequence>GASATAAVIATGRITLDSDLQRAGYTTERLGERRVVVRRPQGAVPVGPDSPAHRTRPDAVRLAAVNAALRPLHAHLTDLLSAIHDAQPGLAEIDDLEALSAELAALDEDFPLASNPPGLLDQSARRQALQRTGVYGLLDQLKREASPRNEALDRALVDVHGQHADRYVHALAGTLQHLLHEYASGRNDFTRTRLTSPYPTLAEEQRAALAREAAVAPAAAVESAPTVQDTTPSAEPSPAADEAARDADPEPVDGQQGAVPPAAGGGAGRDNPPPPAPGGNDEPDQPDEQAAPQPAPVSAGSAPAFTRLRQIRAPRRALNEAVRTLAATDHFTQRAAQDGPETALREALATFTRVSLNQPLDFHTAVEALHAAATLVDDTWRNTDVPGEAAQALAKLVQAAEAFTGSWRATVTSPDWDTLFKGAPRPSLPQPAATAAPAALEINDAAMPGITLAEQHAALRTVINAYG</sequence>
<accession>A0ABT6AFT7</accession>
<proteinExistence type="predicted"/>
<feature type="non-terminal residue" evidence="2">
    <location>
        <position position="1"/>
    </location>
</feature>
<evidence type="ECO:0000313" key="2">
    <source>
        <dbReference type="EMBL" id="MDF3303363.1"/>
    </source>
</evidence>
<comment type="caution">
    <text evidence="2">The sequence shown here is derived from an EMBL/GenBank/DDBJ whole genome shotgun (WGS) entry which is preliminary data.</text>
</comment>
<name>A0ABT6AFT7_9ACTN</name>
<protein>
    <recommendedName>
        <fullName evidence="4">Histidine kinase</fullName>
    </recommendedName>
</protein>
<evidence type="ECO:0008006" key="4">
    <source>
        <dbReference type="Google" id="ProtNLM"/>
    </source>
</evidence>
<feature type="compositionally biased region" description="Low complexity" evidence="1">
    <location>
        <begin position="232"/>
        <end position="241"/>
    </location>
</feature>
<feature type="region of interest" description="Disordered" evidence="1">
    <location>
        <begin position="220"/>
        <end position="312"/>
    </location>
</feature>
<dbReference type="EMBL" id="JARJBB010000088">
    <property type="protein sequence ID" value="MDF3303363.1"/>
    <property type="molecule type" value="Genomic_DNA"/>
</dbReference>